<dbReference type="Gene3D" id="3.90.70.10">
    <property type="entry name" value="Cysteine proteinases"/>
    <property type="match status" value="1"/>
</dbReference>
<dbReference type="InterPro" id="IPR038765">
    <property type="entry name" value="Papain-like_cys_pep_sf"/>
</dbReference>
<evidence type="ECO:0000313" key="3">
    <source>
        <dbReference type="EMBL" id="BBD09536.1"/>
    </source>
</evidence>
<accession>A0A2Z6B2A3</accession>
<proteinExistence type="predicted"/>
<dbReference type="RefSeq" id="WP_126380561.1">
    <property type="nucleotide sequence ID" value="NZ_AP017378.1"/>
</dbReference>
<evidence type="ECO:0000259" key="2">
    <source>
        <dbReference type="PROSITE" id="PS50990"/>
    </source>
</evidence>
<dbReference type="GO" id="GO:0008233">
    <property type="term" value="F:peptidase activity"/>
    <property type="evidence" value="ECO:0007669"/>
    <property type="project" value="InterPro"/>
</dbReference>
<dbReference type="GO" id="GO:0005524">
    <property type="term" value="F:ATP binding"/>
    <property type="evidence" value="ECO:0007669"/>
    <property type="project" value="InterPro"/>
</dbReference>
<dbReference type="PROSITE" id="PS50990">
    <property type="entry name" value="PEPTIDASE_C39"/>
    <property type="match status" value="1"/>
</dbReference>
<dbReference type="SUPFAM" id="SSF54001">
    <property type="entry name" value="Cysteine proteinases"/>
    <property type="match status" value="1"/>
</dbReference>
<dbReference type="AlphaFoldDB" id="A0A2Z6B2A3"/>
<dbReference type="InterPro" id="IPR005074">
    <property type="entry name" value="Peptidase_C39"/>
</dbReference>
<dbReference type="PROSITE" id="PS51257">
    <property type="entry name" value="PROKAR_LIPOPROTEIN"/>
    <property type="match status" value="1"/>
</dbReference>
<sequence length="201" mass="22419">MTNRNALFSFCAIFVLLAGCTAGKQIHVPAEYQPSGTKVLNVPHIQQNNGYACAAISLAQIMSFYDNTNYSGDEVWDRSGASATDVEKRGNNIPSLSKAAQSYGFNDMQFMTTNLGTIEYLIDNGIPVLVNVRQKRGSHAVVIDGYNSTQIHIVDPIRGYFWEDKDSFKKRWWANLSHPKGKKWNSAFVLMPKGTNLFTKS</sequence>
<dbReference type="Proteomes" id="UP000269883">
    <property type="component" value="Chromosome"/>
</dbReference>
<keyword evidence="1" id="KW-0732">Signal</keyword>
<keyword evidence="4" id="KW-1185">Reference proteome</keyword>
<organism evidence="3 4">
    <name type="scientific">Desulfovibrio ferrophilus</name>
    <dbReference type="NCBI Taxonomy" id="241368"/>
    <lineage>
        <taxon>Bacteria</taxon>
        <taxon>Pseudomonadati</taxon>
        <taxon>Thermodesulfobacteriota</taxon>
        <taxon>Desulfovibrionia</taxon>
        <taxon>Desulfovibrionales</taxon>
        <taxon>Desulfovibrionaceae</taxon>
        <taxon>Desulfovibrio</taxon>
    </lineage>
</organism>
<dbReference type="GO" id="GO:0016020">
    <property type="term" value="C:membrane"/>
    <property type="evidence" value="ECO:0007669"/>
    <property type="project" value="InterPro"/>
</dbReference>
<dbReference type="Pfam" id="PF13529">
    <property type="entry name" value="Peptidase_C39_2"/>
    <property type="match status" value="1"/>
</dbReference>
<evidence type="ECO:0000256" key="1">
    <source>
        <dbReference type="SAM" id="SignalP"/>
    </source>
</evidence>
<feature type="domain" description="Peptidase C39" evidence="2">
    <location>
        <begin position="46"/>
        <end position="179"/>
    </location>
</feature>
<evidence type="ECO:0000313" key="4">
    <source>
        <dbReference type="Proteomes" id="UP000269883"/>
    </source>
</evidence>
<gene>
    <name evidence="3" type="ORF">DFE_2810</name>
</gene>
<dbReference type="KEGG" id="dfl:DFE_2810"/>
<feature type="chain" id="PRO_5016449162" description="Peptidase C39 domain-containing protein" evidence="1">
    <location>
        <begin position="25"/>
        <end position="201"/>
    </location>
</feature>
<name>A0A2Z6B2A3_9BACT</name>
<dbReference type="EMBL" id="AP017378">
    <property type="protein sequence ID" value="BBD09536.1"/>
    <property type="molecule type" value="Genomic_DNA"/>
</dbReference>
<dbReference type="GO" id="GO:0006508">
    <property type="term" value="P:proteolysis"/>
    <property type="evidence" value="ECO:0007669"/>
    <property type="project" value="InterPro"/>
</dbReference>
<feature type="signal peptide" evidence="1">
    <location>
        <begin position="1"/>
        <end position="24"/>
    </location>
</feature>
<protein>
    <recommendedName>
        <fullName evidence="2">Peptidase C39 domain-containing protein</fullName>
    </recommendedName>
</protein>
<reference evidence="3 4" key="1">
    <citation type="journal article" date="2018" name="Sci. Adv.">
        <title>Multi-heme cytochromes provide a pathway for survival in energy-limited environments.</title>
        <authorList>
            <person name="Deng X."/>
            <person name="Dohmae N."/>
            <person name="Nealson K.H."/>
            <person name="Hashimoto K."/>
            <person name="Okamoto A."/>
        </authorList>
    </citation>
    <scope>NUCLEOTIDE SEQUENCE [LARGE SCALE GENOMIC DNA]</scope>
    <source>
        <strain evidence="3 4">IS5</strain>
    </source>
</reference>
<dbReference type="InterPro" id="IPR039564">
    <property type="entry name" value="Peptidase_C39-like"/>
</dbReference>
<dbReference type="OrthoDB" id="13401at2"/>